<keyword evidence="2" id="KW-1185">Reference proteome</keyword>
<evidence type="ECO:0000313" key="2">
    <source>
        <dbReference type="Proteomes" id="UP001224997"/>
    </source>
</evidence>
<dbReference type="NCBIfam" id="TIGR01439">
    <property type="entry name" value="lp_hng_hel_AbrB"/>
    <property type="match status" value="1"/>
</dbReference>
<comment type="caution">
    <text evidence="1">The sequence shown here is derived from an EMBL/GenBank/DDBJ whole genome shotgun (WGS) entry which is preliminary data.</text>
</comment>
<reference evidence="1 2" key="1">
    <citation type="submission" date="2023-08" db="EMBL/GenBank/DDBJ databases">
        <authorList>
            <person name="Park J.-S."/>
        </authorList>
    </citation>
    <scope>NUCLEOTIDE SEQUENCE [LARGE SCALE GENOMIC DNA]</scope>
    <source>
        <strain evidence="1 2">2205BS29-5</strain>
    </source>
</reference>
<sequence length="98" mass="10572">MVTILSSCPRNQQLTTTVSTKEQIILPTGLRQRRERSAGTKLTVEEADGGVLLKPAPAFTATRPEDVFGALPSRARPKTIAEMDAGVMAEAKRRHAGD</sequence>
<dbReference type="SUPFAM" id="SSF89447">
    <property type="entry name" value="AbrB/MazE/MraZ-like"/>
    <property type="match status" value="1"/>
</dbReference>
<dbReference type="EMBL" id="JAVAMQ010000001">
    <property type="protein sequence ID" value="MDP5305576.1"/>
    <property type="molecule type" value="Genomic_DNA"/>
</dbReference>
<dbReference type="InterPro" id="IPR037914">
    <property type="entry name" value="SpoVT-AbrB_sf"/>
</dbReference>
<dbReference type="InterPro" id="IPR007159">
    <property type="entry name" value="SpoVT-AbrB_dom"/>
</dbReference>
<organism evidence="1 2">
    <name type="scientific">Paracoccus spongiarum</name>
    <dbReference type="NCBI Taxonomy" id="3064387"/>
    <lineage>
        <taxon>Bacteria</taxon>
        <taxon>Pseudomonadati</taxon>
        <taxon>Pseudomonadota</taxon>
        <taxon>Alphaproteobacteria</taxon>
        <taxon>Rhodobacterales</taxon>
        <taxon>Paracoccaceae</taxon>
        <taxon>Paracoccus</taxon>
    </lineage>
</organism>
<protein>
    <submittedName>
        <fullName evidence="1">AbrB/MazE/SpoVT family DNA-binding domain-containing protein</fullName>
    </submittedName>
</protein>
<name>A0ABT9J727_9RHOB</name>
<accession>A0ABT9J727</accession>
<proteinExistence type="predicted"/>
<evidence type="ECO:0000313" key="1">
    <source>
        <dbReference type="EMBL" id="MDP5305576.1"/>
    </source>
</evidence>
<gene>
    <name evidence="1" type="ORF">Q5Y72_00490</name>
</gene>
<dbReference type="Proteomes" id="UP001224997">
    <property type="component" value="Unassembled WGS sequence"/>
</dbReference>
<dbReference type="RefSeq" id="WP_305961511.1">
    <property type="nucleotide sequence ID" value="NZ_JAVAMQ010000001.1"/>
</dbReference>
<dbReference type="GO" id="GO:0003677">
    <property type="term" value="F:DNA binding"/>
    <property type="evidence" value="ECO:0007669"/>
    <property type="project" value="UniProtKB-KW"/>
</dbReference>
<keyword evidence="1" id="KW-0238">DNA-binding</keyword>